<reference evidence="1 2" key="1">
    <citation type="journal article" date="2015" name="Genome Announc.">
        <title>Complete genome sequence of the human gut symbiont Roseburia hominis.</title>
        <authorList>
            <person name="Travis A.J."/>
            <person name="Kelly D."/>
            <person name="Flint H.J."/>
            <person name="Aminov R.I."/>
        </authorList>
    </citation>
    <scope>NUCLEOTIDE SEQUENCE [LARGE SCALE GENOMIC DNA]</scope>
    <source>
        <strain evidence="2">DSM 16839 / JCM 17582 / NCIMB 14029 / A2-183</strain>
    </source>
</reference>
<dbReference type="HOGENOM" id="CLU_3367034_0_0_9"/>
<proteinExistence type="predicted"/>
<evidence type="ECO:0000313" key="2">
    <source>
        <dbReference type="Proteomes" id="UP000008178"/>
    </source>
</evidence>
<name>G2T273_ROSHA</name>
<dbReference type="AlphaFoldDB" id="G2T273"/>
<dbReference type="EMBL" id="CP003040">
    <property type="protein sequence ID" value="AEN96018.1"/>
    <property type="molecule type" value="Genomic_DNA"/>
</dbReference>
<evidence type="ECO:0000313" key="1">
    <source>
        <dbReference type="EMBL" id="AEN96018.1"/>
    </source>
</evidence>
<protein>
    <submittedName>
        <fullName evidence="1">Uncharacterized protein</fullName>
    </submittedName>
</protein>
<organism evidence="1 2">
    <name type="scientific">Roseburia hominis (strain DSM 16839 / JCM 17582 / NCIMB 14029 / A2-183)</name>
    <dbReference type="NCBI Taxonomy" id="585394"/>
    <lineage>
        <taxon>Bacteria</taxon>
        <taxon>Bacillati</taxon>
        <taxon>Bacillota</taxon>
        <taxon>Clostridia</taxon>
        <taxon>Lachnospirales</taxon>
        <taxon>Lachnospiraceae</taxon>
        <taxon>Roseburia</taxon>
    </lineage>
</organism>
<gene>
    <name evidence="1" type="ordered locus">RHOM_04480</name>
</gene>
<keyword evidence="2" id="KW-1185">Reference proteome</keyword>
<sequence length="35" mass="4465">MQEQRIRTEYKKIQYMKTEQKEKIPCMKTEQEKKM</sequence>
<dbReference type="Proteomes" id="UP000008178">
    <property type="component" value="Chromosome"/>
</dbReference>
<dbReference type="KEGG" id="rho:RHOM_04480"/>
<accession>G2T273</accession>
<dbReference type="STRING" id="585394.RHOM_04480"/>